<dbReference type="InterPro" id="IPR007699">
    <property type="entry name" value="SGS_dom"/>
</dbReference>
<evidence type="ECO:0000313" key="7">
    <source>
        <dbReference type="EnsemblPlants" id="Pp3c22_12710V3.1"/>
    </source>
</evidence>
<organism evidence="6">
    <name type="scientific">Physcomitrium patens</name>
    <name type="common">Spreading-leaved earth moss</name>
    <name type="synonym">Physcomitrella patens</name>
    <dbReference type="NCBI Taxonomy" id="3218"/>
    <lineage>
        <taxon>Eukaryota</taxon>
        <taxon>Viridiplantae</taxon>
        <taxon>Streptophyta</taxon>
        <taxon>Embryophyta</taxon>
        <taxon>Bryophyta</taxon>
        <taxon>Bryophytina</taxon>
        <taxon>Bryopsida</taxon>
        <taxon>Funariidae</taxon>
        <taxon>Funariales</taxon>
        <taxon>Funariaceae</taxon>
        <taxon>Physcomitrium</taxon>
    </lineage>
</organism>
<dbReference type="Gramene" id="Pp3c22_12710V3.1">
    <property type="protein sequence ID" value="Pp3c22_12710V3.1"/>
    <property type="gene ID" value="Pp3c22_12710"/>
</dbReference>
<dbReference type="OrthoDB" id="1898560at2759"/>
<feature type="compositionally biased region" description="Low complexity" evidence="3">
    <location>
        <begin position="137"/>
        <end position="147"/>
    </location>
</feature>
<feature type="domain" description="CS" evidence="5">
    <location>
        <begin position="185"/>
        <end position="275"/>
    </location>
</feature>
<dbReference type="SUPFAM" id="SSF49764">
    <property type="entry name" value="HSP20-like chaperones"/>
    <property type="match status" value="1"/>
</dbReference>
<dbReference type="EnsemblPlants" id="Pp3c22_12710V3.1">
    <property type="protein sequence ID" value="Pp3c22_12710V3.1"/>
    <property type="gene ID" value="Pp3c22_12710"/>
</dbReference>
<evidence type="ECO:0000256" key="2">
    <source>
        <dbReference type="PROSITE-ProRule" id="PRU00339"/>
    </source>
</evidence>
<feature type="repeat" description="TPR" evidence="2">
    <location>
        <begin position="41"/>
        <end position="74"/>
    </location>
</feature>
<dbReference type="Gene3D" id="2.60.40.790">
    <property type="match status" value="1"/>
</dbReference>
<dbReference type="PaxDb" id="3218-PP1S244_58V6.1"/>
<dbReference type="PROSITE" id="PS50005">
    <property type="entry name" value="TPR"/>
    <property type="match status" value="2"/>
</dbReference>
<name>A0A2K1IN92_PHYPA</name>
<dbReference type="PROSITE" id="PS51203">
    <property type="entry name" value="CS"/>
    <property type="match status" value="1"/>
</dbReference>
<evidence type="ECO:0000259" key="4">
    <source>
        <dbReference type="PROSITE" id="PS51048"/>
    </source>
</evidence>
<dbReference type="SUPFAM" id="SSF48452">
    <property type="entry name" value="TPR-like"/>
    <property type="match status" value="1"/>
</dbReference>
<evidence type="ECO:0000313" key="8">
    <source>
        <dbReference type="Proteomes" id="UP000006727"/>
    </source>
</evidence>
<feature type="region of interest" description="Disordered" evidence="3">
    <location>
        <begin position="137"/>
        <end position="188"/>
    </location>
</feature>
<dbReference type="EnsemblPlants" id="Pp3c22_12710V3.2">
    <property type="protein sequence ID" value="Pp3c22_12710V3.2"/>
    <property type="gene ID" value="Pp3c22_12710"/>
</dbReference>
<dbReference type="EMBL" id="ABEU02000022">
    <property type="protein sequence ID" value="PNR30743.1"/>
    <property type="molecule type" value="Genomic_DNA"/>
</dbReference>
<evidence type="ECO:0000259" key="5">
    <source>
        <dbReference type="PROSITE" id="PS51203"/>
    </source>
</evidence>
<dbReference type="AlphaFoldDB" id="A0A2K1IN92"/>
<dbReference type="SMART" id="SM00028">
    <property type="entry name" value="TPR"/>
    <property type="match status" value="3"/>
</dbReference>
<reference evidence="6 8" key="1">
    <citation type="journal article" date="2008" name="Science">
        <title>The Physcomitrella genome reveals evolutionary insights into the conquest of land by plants.</title>
        <authorList>
            <person name="Rensing S."/>
            <person name="Lang D."/>
            <person name="Zimmer A."/>
            <person name="Terry A."/>
            <person name="Salamov A."/>
            <person name="Shapiro H."/>
            <person name="Nishiyama T."/>
            <person name="Perroud P.-F."/>
            <person name="Lindquist E."/>
            <person name="Kamisugi Y."/>
            <person name="Tanahashi T."/>
            <person name="Sakakibara K."/>
            <person name="Fujita T."/>
            <person name="Oishi K."/>
            <person name="Shin-I T."/>
            <person name="Kuroki Y."/>
            <person name="Toyoda A."/>
            <person name="Suzuki Y."/>
            <person name="Hashimoto A."/>
            <person name="Yamaguchi K."/>
            <person name="Sugano A."/>
            <person name="Kohara Y."/>
            <person name="Fujiyama A."/>
            <person name="Anterola A."/>
            <person name="Aoki S."/>
            <person name="Ashton N."/>
            <person name="Barbazuk W.B."/>
            <person name="Barker E."/>
            <person name="Bennetzen J."/>
            <person name="Bezanilla M."/>
            <person name="Blankenship R."/>
            <person name="Cho S.H."/>
            <person name="Dutcher S."/>
            <person name="Estelle M."/>
            <person name="Fawcett J.A."/>
            <person name="Gundlach H."/>
            <person name="Hanada K."/>
            <person name="Heyl A."/>
            <person name="Hicks K.A."/>
            <person name="Hugh J."/>
            <person name="Lohr M."/>
            <person name="Mayer K."/>
            <person name="Melkozernov A."/>
            <person name="Murata T."/>
            <person name="Nelson D."/>
            <person name="Pils B."/>
            <person name="Prigge M."/>
            <person name="Reiss B."/>
            <person name="Renner T."/>
            <person name="Rombauts S."/>
            <person name="Rushton P."/>
            <person name="Sanderfoot A."/>
            <person name="Schween G."/>
            <person name="Shiu S.-H."/>
            <person name="Stueber K."/>
            <person name="Theodoulou F.L."/>
            <person name="Tu H."/>
            <person name="Van de Peer Y."/>
            <person name="Verrier P.J."/>
            <person name="Waters E."/>
            <person name="Wood A."/>
            <person name="Yang L."/>
            <person name="Cove D."/>
            <person name="Cuming A."/>
            <person name="Hasebe M."/>
            <person name="Lucas S."/>
            <person name="Mishler D.B."/>
            <person name="Reski R."/>
            <person name="Grigoriev I."/>
            <person name="Quatrano R.S."/>
            <person name="Boore J.L."/>
        </authorList>
    </citation>
    <scope>NUCLEOTIDE SEQUENCE [LARGE SCALE GENOMIC DNA]</scope>
    <source>
        <strain evidence="7 8">cv. Gransden 2004</strain>
    </source>
</reference>
<gene>
    <name evidence="7" type="primary">LOC112275288</name>
    <name evidence="6" type="ORF">PHYPA_027059</name>
</gene>
<dbReference type="PANTHER" id="PTHR45862">
    <property type="entry name" value="PROTEIN SGT1 HOMOLOG"/>
    <property type="match status" value="1"/>
</dbReference>
<dbReference type="Gramene" id="Pp3c22_12710V3.2">
    <property type="protein sequence ID" value="Pp3c22_12710V3.2"/>
    <property type="gene ID" value="Pp3c22_12710"/>
</dbReference>
<dbReference type="OMA" id="WIKKCEE"/>
<dbReference type="InterPro" id="IPR011990">
    <property type="entry name" value="TPR-like_helical_dom_sf"/>
</dbReference>
<accession>A0A2K1IN92</accession>
<dbReference type="GeneID" id="112275288"/>
<reference evidence="7" key="3">
    <citation type="submission" date="2020-12" db="UniProtKB">
        <authorList>
            <consortium name="EnsemblPlants"/>
        </authorList>
    </citation>
    <scope>IDENTIFICATION</scope>
</reference>
<dbReference type="Proteomes" id="UP000006727">
    <property type="component" value="Chromosome 22"/>
</dbReference>
<dbReference type="STRING" id="3218.A0A2K1IN92"/>
<dbReference type="Pfam" id="PF05002">
    <property type="entry name" value="SGS"/>
    <property type="match status" value="1"/>
</dbReference>
<feature type="repeat" description="TPR" evidence="2">
    <location>
        <begin position="7"/>
        <end position="40"/>
    </location>
</feature>
<feature type="domain" description="SGS" evidence="4">
    <location>
        <begin position="293"/>
        <end position="385"/>
    </location>
</feature>
<dbReference type="GO" id="GO:0005737">
    <property type="term" value="C:cytoplasm"/>
    <property type="evidence" value="ECO:0000318"/>
    <property type="project" value="GO_Central"/>
</dbReference>
<dbReference type="InterPro" id="IPR007052">
    <property type="entry name" value="CS_dom"/>
</dbReference>
<dbReference type="PROSITE" id="PS51048">
    <property type="entry name" value="SGS"/>
    <property type="match status" value="1"/>
</dbReference>
<evidence type="ECO:0000256" key="1">
    <source>
        <dbReference type="ARBA" id="ARBA00008509"/>
    </source>
</evidence>
<comment type="similarity">
    <text evidence="1">Belongs to the SGT1 family.</text>
</comment>
<dbReference type="InterPro" id="IPR019734">
    <property type="entry name" value="TPR_rpt"/>
</dbReference>
<feature type="compositionally biased region" description="Pro residues" evidence="3">
    <location>
        <begin position="177"/>
        <end position="186"/>
    </location>
</feature>
<dbReference type="RefSeq" id="XP_024361298.1">
    <property type="nucleotide sequence ID" value="XM_024505530.2"/>
</dbReference>
<dbReference type="InterPro" id="IPR008978">
    <property type="entry name" value="HSP20-like_chaperone"/>
</dbReference>
<evidence type="ECO:0000256" key="3">
    <source>
        <dbReference type="SAM" id="MobiDB-lite"/>
    </source>
</evidence>
<protein>
    <recommendedName>
        <fullName evidence="9">SGT1-like protein</fullName>
    </recommendedName>
</protein>
<dbReference type="CDD" id="cd06466">
    <property type="entry name" value="p23_CS_SGT1_like"/>
    <property type="match status" value="1"/>
</dbReference>
<reference evidence="6 8" key="2">
    <citation type="journal article" date="2018" name="Plant J.">
        <title>The Physcomitrella patens chromosome-scale assembly reveals moss genome structure and evolution.</title>
        <authorList>
            <person name="Lang D."/>
            <person name="Ullrich K.K."/>
            <person name="Murat F."/>
            <person name="Fuchs J."/>
            <person name="Jenkins J."/>
            <person name="Haas F.B."/>
            <person name="Piednoel M."/>
            <person name="Gundlach H."/>
            <person name="Van Bel M."/>
            <person name="Meyberg R."/>
            <person name="Vives C."/>
            <person name="Morata J."/>
            <person name="Symeonidi A."/>
            <person name="Hiss M."/>
            <person name="Muchero W."/>
            <person name="Kamisugi Y."/>
            <person name="Saleh O."/>
            <person name="Blanc G."/>
            <person name="Decker E.L."/>
            <person name="van Gessel N."/>
            <person name="Grimwood J."/>
            <person name="Hayes R.D."/>
            <person name="Graham S.W."/>
            <person name="Gunter L.E."/>
            <person name="McDaniel S.F."/>
            <person name="Hoernstein S.N.W."/>
            <person name="Larsson A."/>
            <person name="Li F.W."/>
            <person name="Perroud P.F."/>
            <person name="Phillips J."/>
            <person name="Ranjan P."/>
            <person name="Rokshar D.S."/>
            <person name="Rothfels C.J."/>
            <person name="Schneider L."/>
            <person name="Shu S."/>
            <person name="Stevenson D.W."/>
            <person name="Thummler F."/>
            <person name="Tillich M."/>
            <person name="Villarreal Aguilar J.C."/>
            <person name="Widiez T."/>
            <person name="Wong G.K."/>
            <person name="Wymore A."/>
            <person name="Zhang Y."/>
            <person name="Zimmer A.D."/>
            <person name="Quatrano R.S."/>
            <person name="Mayer K.F.X."/>
            <person name="Goodstein D."/>
            <person name="Casacuberta J.M."/>
            <person name="Vandepoele K."/>
            <person name="Reski R."/>
            <person name="Cuming A.C."/>
            <person name="Tuskan G.A."/>
            <person name="Maumus F."/>
            <person name="Salse J."/>
            <person name="Schmutz J."/>
            <person name="Rensing S.A."/>
        </authorList>
    </citation>
    <scope>NUCLEOTIDE SEQUENCE [LARGE SCALE GENOMIC DNA]</scope>
    <source>
        <strain evidence="7 8">cv. Gransden 2004</strain>
    </source>
</reference>
<proteinExistence type="inferred from homology"/>
<dbReference type="GO" id="GO:0005634">
    <property type="term" value="C:nucleus"/>
    <property type="evidence" value="ECO:0000318"/>
    <property type="project" value="GO_Central"/>
</dbReference>
<keyword evidence="2" id="KW-0802">TPR repeat</keyword>
<dbReference type="GO" id="GO:0051087">
    <property type="term" value="F:protein-folding chaperone binding"/>
    <property type="evidence" value="ECO:0007669"/>
    <property type="project" value="InterPro"/>
</dbReference>
<dbReference type="InterPro" id="IPR044563">
    <property type="entry name" value="Sgt1-like"/>
</dbReference>
<evidence type="ECO:0000313" key="6">
    <source>
        <dbReference type="EMBL" id="PNR30743.1"/>
    </source>
</evidence>
<dbReference type="Pfam" id="PF13432">
    <property type="entry name" value="TPR_16"/>
    <property type="match status" value="1"/>
</dbReference>
<keyword evidence="8" id="KW-1185">Reference proteome</keyword>
<dbReference type="Pfam" id="PF13181">
    <property type="entry name" value="TPR_8"/>
    <property type="match status" value="1"/>
</dbReference>
<evidence type="ECO:0008006" key="9">
    <source>
        <dbReference type="Google" id="ProtNLM"/>
    </source>
</evidence>
<dbReference type="Pfam" id="PF04969">
    <property type="entry name" value="CS"/>
    <property type="match status" value="1"/>
</dbReference>
<dbReference type="Gene3D" id="1.25.40.10">
    <property type="entry name" value="Tetratricopeptide repeat domain"/>
    <property type="match status" value="1"/>
</dbReference>
<sequence length="385" mass="42725">MVGFEMAEDIEKRGHAAFVDEDYEEAVNLYTEALALEPANATVLSSRAAAHTKLENYTDAVADANRAIELNPKAPKAFLRKGIACFHLEEYETAKASFEAGAALDPTISAFKTWIAKCDAKISEENTEVFATSRPAATTVSSASEVAEPMETSTRSADSEVVPSLEKEEPSSSEVPAPEPASPAPPKYRHTWYQSQSYTSIEIFAKKIRKEDLEVDFGEQILSVVIKAGESEEPYVFQTRLYGKIVPSKCSYSLLSTKVEIKLAKADPSQWKQLEFDPKSVTVKVATKKDVKEYPSSTKKPSKDWDRIEAEVKKEEKDEKLEGDAALNKLFRDIYSSADEDTRRAMNKSFVESNGTVLSTNWKDVGKKKVEGSAPTGMDMKKWEI</sequence>